<dbReference type="Gene3D" id="3.40.50.11820">
    <property type="match status" value="1"/>
</dbReference>
<feature type="non-terminal residue" evidence="1">
    <location>
        <position position="173"/>
    </location>
</feature>
<organism evidence="1 2">
    <name type="scientific">Clostridium perfringens</name>
    <dbReference type="NCBI Taxonomy" id="1502"/>
    <lineage>
        <taxon>Bacteria</taxon>
        <taxon>Bacillati</taxon>
        <taxon>Bacillota</taxon>
        <taxon>Clostridia</taxon>
        <taxon>Eubacteriales</taxon>
        <taxon>Clostridiaceae</taxon>
        <taxon>Clostridium</taxon>
    </lineage>
</organism>
<protein>
    <submittedName>
        <fullName evidence="1">Uncharacterized protein</fullName>
    </submittedName>
</protein>
<gene>
    <name evidence="1" type="ORF">GNF68_15435</name>
</gene>
<proteinExistence type="predicted"/>
<evidence type="ECO:0000313" key="2">
    <source>
        <dbReference type="Proteomes" id="UP001288778"/>
    </source>
</evidence>
<accession>A0AAW9HXE9</accession>
<reference evidence="1" key="1">
    <citation type="submission" date="2019-11" db="EMBL/GenBank/DDBJ databases">
        <title>Characterization of Clostridium perfringens isolates from swine manure treated agricultural soils.</title>
        <authorList>
            <person name="Wushke S.T."/>
        </authorList>
    </citation>
    <scope>NUCLEOTIDE SEQUENCE</scope>
    <source>
        <strain evidence="1">X94</strain>
    </source>
</reference>
<comment type="caution">
    <text evidence="1">The sequence shown here is derived from an EMBL/GenBank/DDBJ whole genome shotgun (WGS) entry which is preliminary data.</text>
</comment>
<dbReference type="InterPro" id="IPR043149">
    <property type="entry name" value="TagF_N"/>
</dbReference>
<dbReference type="EMBL" id="WNUI01000250">
    <property type="protein sequence ID" value="MDZ4910401.1"/>
    <property type="molecule type" value="Genomic_DNA"/>
</dbReference>
<evidence type="ECO:0000313" key="1">
    <source>
        <dbReference type="EMBL" id="MDZ4910401.1"/>
    </source>
</evidence>
<dbReference type="GO" id="GO:0016020">
    <property type="term" value="C:membrane"/>
    <property type="evidence" value="ECO:0007669"/>
    <property type="project" value="InterPro"/>
</dbReference>
<name>A0AAW9HXE9_CLOPF</name>
<dbReference type="AlphaFoldDB" id="A0AAW9HXE9"/>
<dbReference type="GO" id="GO:0047355">
    <property type="term" value="F:CDP-glycerol glycerophosphotransferase activity"/>
    <property type="evidence" value="ECO:0007669"/>
    <property type="project" value="InterPro"/>
</dbReference>
<sequence>MKYSGQIHLIKIEEKTFDEIKNIDRESTVVFHYLNESDSNVYALYKNMPQKMKCKFNTLLMRGSDDLNIRNMVIVPLMAKYSVSGHGLFLSYPCPELMHNIEVGHGAVPFKSCGVMDNIPGFAFMPNQYKNVDTYCVSSALDMTLFASFTHVTKDKFLISGIPRTDFLLNSNG</sequence>
<dbReference type="InterPro" id="IPR007554">
    <property type="entry name" value="Glycerophosphate_synth"/>
</dbReference>
<dbReference type="Proteomes" id="UP001288778">
    <property type="component" value="Unassembled WGS sequence"/>
</dbReference>
<dbReference type="Pfam" id="PF04464">
    <property type="entry name" value="Glyphos_transf"/>
    <property type="match status" value="1"/>
</dbReference>